<evidence type="ECO:0000259" key="6">
    <source>
        <dbReference type="Pfam" id="PF06458"/>
    </source>
</evidence>
<dbReference type="Pfam" id="PF06458">
    <property type="entry name" value="MucBP"/>
    <property type="match status" value="2"/>
</dbReference>
<dbReference type="PROSITE" id="PS51450">
    <property type="entry name" value="LRR"/>
    <property type="match status" value="2"/>
</dbReference>
<evidence type="ECO:0000313" key="8">
    <source>
        <dbReference type="Proteomes" id="UP000297348"/>
    </source>
</evidence>
<dbReference type="InterPro" id="IPR025875">
    <property type="entry name" value="Leu-rich_rpt_4"/>
</dbReference>
<dbReference type="InterPro" id="IPR050836">
    <property type="entry name" value="SDS22/Internalin_LRR"/>
</dbReference>
<proteinExistence type="predicted"/>
<evidence type="ECO:0000256" key="1">
    <source>
        <dbReference type="ARBA" id="ARBA00022614"/>
    </source>
</evidence>
<dbReference type="Proteomes" id="UP000297348">
    <property type="component" value="Unassembled WGS sequence"/>
</dbReference>
<feature type="domain" description="MucBP" evidence="6">
    <location>
        <begin position="562"/>
        <end position="622"/>
    </location>
</feature>
<evidence type="ECO:0000256" key="5">
    <source>
        <dbReference type="SAM" id="SignalP"/>
    </source>
</evidence>
<feature type="compositionally biased region" description="Low complexity" evidence="3">
    <location>
        <begin position="683"/>
        <end position="702"/>
    </location>
</feature>
<gene>
    <name evidence="7" type="ORF">EGT51_03085</name>
</gene>
<keyword evidence="4" id="KW-0472">Membrane</keyword>
<dbReference type="Pfam" id="PF12799">
    <property type="entry name" value="LRR_4"/>
    <property type="match status" value="1"/>
</dbReference>
<name>A0A4Z0JAN5_9LACO</name>
<feature type="compositionally biased region" description="Acidic residues" evidence="3">
    <location>
        <begin position="640"/>
        <end position="653"/>
    </location>
</feature>
<keyword evidence="4" id="KW-0812">Transmembrane</keyword>
<dbReference type="SMART" id="SM00365">
    <property type="entry name" value="LRR_SD22"/>
    <property type="match status" value="2"/>
</dbReference>
<reference evidence="7 8" key="1">
    <citation type="submission" date="2018-10" db="EMBL/GenBank/DDBJ databases">
        <title>Lactobacillus sp. R7 and Lactobacillus sp. R19 isolated from fermented mustard green product of Taiwan.</title>
        <authorList>
            <person name="Lin S.-T."/>
        </authorList>
    </citation>
    <scope>NUCLEOTIDE SEQUENCE [LARGE SCALE GENOMIC DNA]</scope>
    <source>
        <strain evidence="7 8">BCRC 81129</strain>
    </source>
</reference>
<keyword evidence="4" id="KW-1133">Transmembrane helix</keyword>
<feature type="chain" id="PRO_5039497235" description="MucBP domain-containing protein" evidence="5">
    <location>
        <begin position="39"/>
        <end position="734"/>
    </location>
</feature>
<dbReference type="Gene3D" id="3.80.10.10">
    <property type="entry name" value="Ribonuclease Inhibitor"/>
    <property type="match status" value="1"/>
</dbReference>
<keyword evidence="2" id="KW-0677">Repeat</keyword>
<feature type="compositionally biased region" description="Polar residues" evidence="3">
    <location>
        <begin position="63"/>
        <end position="77"/>
    </location>
</feature>
<protein>
    <recommendedName>
        <fullName evidence="6">MucBP domain-containing protein</fullName>
    </recommendedName>
</protein>
<evidence type="ECO:0000256" key="2">
    <source>
        <dbReference type="ARBA" id="ARBA00022737"/>
    </source>
</evidence>
<keyword evidence="8" id="KW-1185">Reference proteome</keyword>
<accession>A0A4Z0JAN5</accession>
<dbReference type="InterPro" id="IPR009459">
    <property type="entry name" value="MucBP_dom"/>
</dbReference>
<feature type="region of interest" description="Disordered" evidence="3">
    <location>
        <begin position="625"/>
        <end position="705"/>
    </location>
</feature>
<comment type="caution">
    <text evidence="7">The sequence shown here is derived from an EMBL/GenBank/DDBJ whole genome shotgun (WGS) entry which is preliminary data.</text>
</comment>
<sequence>MRRIIVRRTVASKRQMEMMKRGRTWAFASLFTATLAMGAGHVTAQADETTPENAPTAATGTASQTDSAVTLSAGTQKTTTAVADTDETTNLHEDESDNINDVVTDAETTAAAEPAEPAQAAVTTDTTVTDVTAVEDADLATPEVETPVPISAPTDQPSAKPVTQTGAAPQLKAVKLVKAQVAKPATVKLAHQQKAATIDEWMPNTTLQQAVLQALRAQNPGQSWASAADITQADMALLKTLSIRTGAGTYIDGKTDFKLDGLEFATNLTSFYAGGNLGGEPGAYYGDIADVTPLAGLEKLTTLDLQHNRITNVAPLAGLKNLQTLYLAFNRIQDFSVLKGNSYQKFHAGSQAVVLDPVKVSATKRSAHLKVQFITIDGNVIQLEPVAVRVADPVFFNSSGFTYRFYFTGGTGVSDGQGGLNYTALKDQIPGITEYPGVTVDVQENNYFMTGKAEGNDSYGSYMFVAMQGYDITEEAAAVTVKHQDESGKTLAADVVLPTGMIGEDYQTSPVTISGYKLKATPDNATGKYGTDPITVIYVYEKDGGGTVTPPVVTPTEDVTMTIYYQLADGTDLAPSQTVSGQPGTAYTTSPLAIDGYTLVTTPANATGVFGDSDGRIVYVYEKTDDETTGGDGDQVIDGGDGDEITDGGDDVTMDGPTGSVTTADGGAGDTVSGRPIQTGQGTTTSPAATPAKTNAPATTLPQTDERQTSAWWGVALLAVTAVGGWLGKRRRTK</sequence>
<evidence type="ECO:0000256" key="4">
    <source>
        <dbReference type="SAM" id="Phobius"/>
    </source>
</evidence>
<dbReference type="PANTHER" id="PTHR46652">
    <property type="entry name" value="LEUCINE-RICH REPEAT AND IQ DOMAIN-CONTAINING PROTEIN 1-RELATED"/>
    <property type="match status" value="1"/>
</dbReference>
<dbReference type="SUPFAM" id="SSF52058">
    <property type="entry name" value="L domain-like"/>
    <property type="match status" value="1"/>
</dbReference>
<feature type="compositionally biased region" description="Low complexity" evidence="3">
    <location>
        <begin position="46"/>
        <end position="62"/>
    </location>
</feature>
<dbReference type="AlphaFoldDB" id="A0A4Z0JAN5"/>
<evidence type="ECO:0000256" key="3">
    <source>
        <dbReference type="SAM" id="MobiDB-lite"/>
    </source>
</evidence>
<dbReference type="EMBL" id="RKLX01000003">
    <property type="protein sequence ID" value="TGD19836.1"/>
    <property type="molecule type" value="Genomic_DNA"/>
</dbReference>
<organism evidence="7 8">
    <name type="scientific">Levilactobacillus suantsaiihabitans</name>
    <dbReference type="NCBI Taxonomy" id="2487722"/>
    <lineage>
        <taxon>Bacteria</taxon>
        <taxon>Bacillati</taxon>
        <taxon>Bacillota</taxon>
        <taxon>Bacilli</taxon>
        <taxon>Lactobacillales</taxon>
        <taxon>Lactobacillaceae</taxon>
        <taxon>Levilactobacillus</taxon>
    </lineage>
</organism>
<feature type="transmembrane region" description="Helical" evidence="4">
    <location>
        <begin position="710"/>
        <end position="728"/>
    </location>
</feature>
<keyword evidence="1" id="KW-0433">Leucine-rich repeat</keyword>
<keyword evidence="5" id="KW-0732">Signal</keyword>
<feature type="signal peptide" evidence="5">
    <location>
        <begin position="1"/>
        <end position="38"/>
    </location>
</feature>
<dbReference type="OrthoDB" id="2307220at2"/>
<feature type="region of interest" description="Disordered" evidence="3">
    <location>
        <begin position="45"/>
        <end position="97"/>
    </location>
</feature>
<dbReference type="Gene3D" id="3.10.20.320">
    <property type="entry name" value="Putative peptidoglycan bound protein (lpxtg motif)"/>
    <property type="match status" value="2"/>
</dbReference>
<dbReference type="InterPro" id="IPR001611">
    <property type="entry name" value="Leu-rich_rpt"/>
</dbReference>
<dbReference type="PANTHER" id="PTHR46652:SF3">
    <property type="entry name" value="LEUCINE-RICH REPEAT-CONTAINING PROTEIN 9"/>
    <property type="match status" value="1"/>
</dbReference>
<dbReference type="InterPro" id="IPR032675">
    <property type="entry name" value="LRR_dom_sf"/>
</dbReference>
<feature type="domain" description="MucBP" evidence="6">
    <location>
        <begin position="479"/>
        <end position="541"/>
    </location>
</feature>
<evidence type="ECO:0000313" key="7">
    <source>
        <dbReference type="EMBL" id="TGD19836.1"/>
    </source>
</evidence>